<dbReference type="Gene3D" id="3.90.1140.10">
    <property type="entry name" value="Cyclic phosphodiesterase"/>
    <property type="match status" value="1"/>
</dbReference>
<evidence type="ECO:0000313" key="1">
    <source>
        <dbReference type="EMBL" id="KAA0977364.1"/>
    </source>
</evidence>
<name>A0A5B0EE74_9MICC</name>
<dbReference type="RefSeq" id="WP_149619393.1">
    <property type="nucleotide sequence ID" value="NZ_JBITUG010000003.1"/>
</dbReference>
<reference evidence="1 2" key="1">
    <citation type="submission" date="2019-07" db="EMBL/GenBank/DDBJ databases">
        <title>Analysis of the biochemical properties, biological activity and biotechnological potential of siderophores and biosurfactants produced by Antarctic psychrotolerant bacteria.</title>
        <authorList>
            <person name="Styczynski M."/>
            <person name="Krucon T."/>
            <person name="Decewicz P."/>
            <person name="Dziewit L."/>
        </authorList>
    </citation>
    <scope>NUCLEOTIDE SEQUENCE [LARGE SCALE GENOMIC DNA]</scope>
    <source>
        <strain evidence="1 2">ANT_H27</strain>
    </source>
</reference>
<dbReference type="AlphaFoldDB" id="A0A5B0EE74"/>
<organism evidence="1 2">
    <name type="scientific">Paeniglutamicibacter gangotriensis</name>
    <dbReference type="NCBI Taxonomy" id="254787"/>
    <lineage>
        <taxon>Bacteria</taxon>
        <taxon>Bacillati</taxon>
        <taxon>Actinomycetota</taxon>
        <taxon>Actinomycetes</taxon>
        <taxon>Micrococcales</taxon>
        <taxon>Micrococcaceae</taxon>
        <taxon>Paeniglutamicibacter</taxon>
    </lineage>
</organism>
<gene>
    <name evidence="1" type="ORF">FQ154_08710</name>
</gene>
<protein>
    <submittedName>
        <fullName evidence="1">2'-5' RNA ligase family protein</fullName>
    </submittedName>
</protein>
<comment type="caution">
    <text evidence="1">The sequence shown here is derived from an EMBL/GenBank/DDBJ whole genome shotgun (WGS) entry which is preliminary data.</text>
</comment>
<dbReference type="EMBL" id="VOBL01000007">
    <property type="protein sequence ID" value="KAA0977364.1"/>
    <property type="molecule type" value="Genomic_DNA"/>
</dbReference>
<sequence length="152" mass="16751">MGCRCVVLPIQAGLVFPRSGWPLHITLVRFDTRETAEAVRSRLDGVLPAQLGFGVPIGTDALFGRDGSVPVSLVELEPTLQLLHEATLEALGPRVHLPGARHNRSNYRPHVTHAGERLRPGDKVRIRQAALVDMRPDGEPRLRRVLAVWEPG</sequence>
<proteinExistence type="predicted"/>
<evidence type="ECO:0000313" key="2">
    <source>
        <dbReference type="Proteomes" id="UP000323856"/>
    </source>
</evidence>
<dbReference type="OrthoDB" id="5125415at2"/>
<dbReference type="InterPro" id="IPR009097">
    <property type="entry name" value="Cyclic_Pdiesterase"/>
</dbReference>
<dbReference type="Pfam" id="PF13563">
    <property type="entry name" value="2_5_RNA_ligase2"/>
    <property type="match status" value="1"/>
</dbReference>
<dbReference type="GO" id="GO:0016874">
    <property type="term" value="F:ligase activity"/>
    <property type="evidence" value="ECO:0007669"/>
    <property type="project" value="UniProtKB-KW"/>
</dbReference>
<dbReference type="SUPFAM" id="SSF55144">
    <property type="entry name" value="LigT-like"/>
    <property type="match status" value="1"/>
</dbReference>
<accession>A0A5B0EE74</accession>
<keyword evidence="1" id="KW-0436">Ligase</keyword>
<dbReference type="Proteomes" id="UP000323856">
    <property type="component" value="Unassembled WGS sequence"/>
</dbReference>